<proteinExistence type="predicted"/>
<sequence length="81" mass="9398">MKLEINISTNDIKEIHVEDVVYLYEKLSQEQQDLFLGLINATKNTGKNRTIETLKTHFSCLVKDFIKEVNKKGKNSEAENR</sequence>
<evidence type="ECO:0000313" key="1">
    <source>
        <dbReference type="EMBL" id="EAJ9198308.1"/>
    </source>
</evidence>
<accession>A0A644SA28</accession>
<name>A0A644SA28_CAMCO</name>
<comment type="caution">
    <text evidence="1">The sequence shown here is derived from an EMBL/GenBank/DDBJ whole genome shotgun (WGS) entry which is preliminary data.</text>
</comment>
<evidence type="ECO:0000313" key="2">
    <source>
        <dbReference type="Proteomes" id="UP000382436"/>
    </source>
</evidence>
<organism evidence="1 2">
    <name type="scientific">Campylobacter coli</name>
    <dbReference type="NCBI Taxonomy" id="195"/>
    <lineage>
        <taxon>Bacteria</taxon>
        <taxon>Pseudomonadati</taxon>
        <taxon>Campylobacterota</taxon>
        <taxon>Epsilonproteobacteria</taxon>
        <taxon>Campylobacterales</taxon>
        <taxon>Campylobacteraceae</taxon>
        <taxon>Campylobacter</taxon>
    </lineage>
</organism>
<protein>
    <submittedName>
        <fullName evidence="1">Uncharacterized protein</fullName>
    </submittedName>
</protein>
<reference evidence="1 2" key="1">
    <citation type="submission" date="2018-05" db="EMBL/GenBank/DDBJ databases">
        <authorList>
            <consortium name="PulseNet: The National Subtyping Network for Foodborne Disease Surveillance"/>
            <person name="Tarr C.L."/>
            <person name="Trees E."/>
            <person name="Katz L.S."/>
            <person name="Carleton-Romer H.A."/>
            <person name="Stroika S."/>
            <person name="Kucerova Z."/>
            <person name="Roache K.F."/>
            <person name="Sabol A.L."/>
            <person name="Besser J."/>
            <person name="Gerner-Smidt P."/>
        </authorList>
    </citation>
    <scope>NUCLEOTIDE SEQUENCE [LARGE SCALE GENOMIC DNA]</scope>
    <source>
        <strain evidence="1 2">PNUSAC001435</strain>
    </source>
</reference>
<dbReference type="EMBL" id="AACBVJ010000032">
    <property type="protein sequence ID" value="EAJ9198308.1"/>
    <property type="molecule type" value="Genomic_DNA"/>
</dbReference>
<dbReference type="Proteomes" id="UP000382436">
    <property type="component" value="Unassembled WGS sequence"/>
</dbReference>
<gene>
    <name evidence="1" type="ORF">BZ274_09100</name>
</gene>
<dbReference type="AlphaFoldDB" id="A0A644SA28"/>